<organism evidence="2 3">
    <name type="scientific">Vigna unguiculata</name>
    <name type="common">Cowpea</name>
    <dbReference type="NCBI Taxonomy" id="3917"/>
    <lineage>
        <taxon>Eukaryota</taxon>
        <taxon>Viridiplantae</taxon>
        <taxon>Streptophyta</taxon>
        <taxon>Embryophyta</taxon>
        <taxon>Tracheophyta</taxon>
        <taxon>Spermatophyta</taxon>
        <taxon>Magnoliopsida</taxon>
        <taxon>eudicotyledons</taxon>
        <taxon>Gunneridae</taxon>
        <taxon>Pentapetalae</taxon>
        <taxon>rosids</taxon>
        <taxon>fabids</taxon>
        <taxon>Fabales</taxon>
        <taxon>Fabaceae</taxon>
        <taxon>Papilionoideae</taxon>
        <taxon>50 kb inversion clade</taxon>
        <taxon>NPAAA clade</taxon>
        <taxon>indigoferoid/millettioid clade</taxon>
        <taxon>Phaseoleae</taxon>
        <taxon>Vigna</taxon>
    </lineage>
</organism>
<proteinExistence type="predicted"/>
<keyword evidence="3" id="KW-1185">Reference proteome</keyword>
<feature type="region of interest" description="Disordered" evidence="1">
    <location>
        <begin position="1"/>
        <end position="26"/>
    </location>
</feature>
<evidence type="ECO:0000313" key="2">
    <source>
        <dbReference type="EMBL" id="QCD83221.1"/>
    </source>
</evidence>
<feature type="region of interest" description="Disordered" evidence="1">
    <location>
        <begin position="42"/>
        <end position="65"/>
    </location>
</feature>
<protein>
    <submittedName>
        <fullName evidence="2">Uncharacterized protein</fullName>
    </submittedName>
</protein>
<evidence type="ECO:0000256" key="1">
    <source>
        <dbReference type="SAM" id="MobiDB-lite"/>
    </source>
</evidence>
<accession>A0A4D6L3Y3</accession>
<dbReference type="AlphaFoldDB" id="A0A4D6L3Y3"/>
<name>A0A4D6L3Y3_VIGUN</name>
<reference evidence="2 3" key="1">
    <citation type="submission" date="2019-04" db="EMBL/GenBank/DDBJ databases">
        <title>An improved genome assembly and genetic linkage map for asparagus bean, Vigna unguiculata ssp. sesquipedialis.</title>
        <authorList>
            <person name="Xia Q."/>
            <person name="Zhang R."/>
            <person name="Dong Y."/>
        </authorList>
    </citation>
    <scope>NUCLEOTIDE SEQUENCE [LARGE SCALE GENOMIC DNA]</scope>
    <source>
        <tissue evidence="2">Leaf</tissue>
    </source>
</reference>
<gene>
    <name evidence="2" type="ORF">DEO72_LG2g3564</name>
</gene>
<dbReference type="Proteomes" id="UP000501690">
    <property type="component" value="Linkage Group LG2"/>
</dbReference>
<feature type="compositionally biased region" description="Low complexity" evidence="1">
    <location>
        <begin position="1"/>
        <end position="13"/>
    </location>
</feature>
<sequence>MVGSSFKRTSSSSATKQKRNANAPLRRTMLWQQRMVRLNVVATTDDEANHNKGRKPLKNKQGFRK</sequence>
<feature type="compositionally biased region" description="Basic residues" evidence="1">
    <location>
        <begin position="51"/>
        <end position="65"/>
    </location>
</feature>
<dbReference type="EMBL" id="CP039346">
    <property type="protein sequence ID" value="QCD83221.1"/>
    <property type="molecule type" value="Genomic_DNA"/>
</dbReference>
<evidence type="ECO:0000313" key="3">
    <source>
        <dbReference type="Proteomes" id="UP000501690"/>
    </source>
</evidence>